<evidence type="ECO:0000256" key="3">
    <source>
        <dbReference type="ARBA" id="ARBA00007931"/>
    </source>
</evidence>
<evidence type="ECO:0000256" key="7">
    <source>
        <dbReference type="ARBA" id="ARBA00022801"/>
    </source>
</evidence>
<keyword evidence="5 12" id="KW-0812">Transmembrane</keyword>
<dbReference type="Proteomes" id="UP000324233">
    <property type="component" value="Chromosome"/>
</dbReference>
<comment type="cofactor">
    <cofactor evidence="1">
        <name>Zn(2+)</name>
        <dbReference type="ChEBI" id="CHEBI:29105"/>
    </cofactor>
</comment>
<feature type="transmembrane region" description="Helical" evidence="12">
    <location>
        <begin position="53"/>
        <end position="78"/>
    </location>
</feature>
<evidence type="ECO:0000256" key="6">
    <source>
        <dbReference type="ARBA" id="ARBA00022723"/>
    </source>
</evidence>
<evidence type="ECO:0000256" key="8">
    <source>
        <dbReference type="ARBA" id="ARBA00022833"/>
    </source>
</evidence>
<feature type="transmembrane region" description="Helical" evidence="12">
    <location>
        <begin position="218"/>
        <end position="237"/>
    </location>
</feature>
<keyword evidence="10 14" id="KW-0482">Metalloprotease</keyword>
<dbReference type="GO" id="GO:0008237">
    <property type="term" value="F:metallopeptidase activity"/>
    <property type="evidence" value="ECO:0007669"/>
    <property type="project" value="UniProtKB-KW"/>
</dbReference>
<keyword evidence="9 12" id="KW-1133">Transmembrane helix</keyword>
<dbReference type="GO" id="GO:0006508">
    <property type="term" value="P:proteolysis"/>
    <property type="evidence" value="ECO:0007669"/>
    <property type="project" value="UniProtKB-KW"/>
</dbReference>
<dbReference type="GO" id="GO:0016020">
    <property type="term" value="C:membrane"/>
    <property type="evidence" value="ECO:0007669"/>
    <property type="project" value="UniProtKB-SubCell"/>
</dbReference>
<evidence type="ECO:0000313" key="14">
    <source>
        <dbReference type="EMBL" id="QEH33919.1"/>
    </source>
</evidence>
<keyword evidence="4 14" id="KW-0645">Protease</keyword>
<keyword evidence="6" id="KW-0479">Metal-binding</keyword>
<proteinExistence type="inferred from homology"/>
<name>A0A5B9W0X4_9BACT</name>
<feature type="domain" description="Peptidase M50" evidence="13">
    <location>
        <begin position="59"/>
        <end position="204"/>
    </location>
</feature>
<dbReference type="PANTHER" id="PTHR39188:SF3">
    <property type="entry name" value="STAGE IV SPORULATION PROTEIN FB"/>
    <property type="match status" value="1"/>
</dbReference>
<evidence type="ECO:0000256" key="2">
    <source>
        <dbReference type="ARBA" id="ARBA00004141"/>
    </source>
</evidence>
<accession>A0A5B9W0X4</accession>
<evidence type="ECO:0000256" key="9">
    <source>
        <dbReference type="ARBA" id="ARBA00022989"/>
    </source>
</evidence>
<feature type="transmembrane region" description="Helical" evidence="12">
    <location>
        <begin position="106"/>
        <end position="127"/>
    </location>
</feature>
<dbReference type="KEGG" id="agv:OJF2_24510"/>
<evidence type="ECO:0000259" key="13">
    <source>
        <dbReference type="Pfam" id="PF02163"/>
    </source>
</evidence>
<evidence type="ECO:0000256" key="10">
    <source>
        <dbReference type="ARBA" id="ARBA00023049"/>
    </source>
</evidence>
<comment type="subcellular location">
    <subcellularLocation>
        <location evidence="2">Membrane</location>
        <topology evidence="2">Multi-pass membrane protein</topology>
    </subcellularLocation>
</comment>
<gene>
    <name evidence="14" type="primary">rip3_2</name>
    <name evidence="14" type="ORF">OJF2_24510</name>
</gene>
<feature type="transmembrane region" description="Helical" evidence="12">
    <location>
        <begin position="20"/>
        <end position="41"/>
    </location>
</feature>
<dbReference type="EMBL" id="CP042997">
    <property type="protein sequence ID" value="QEH33919.1"/>
    <property type="molecule type" value="Genomic_DNA"/>
</dbReference>
<evidence type="ECO:0000256" key="5">
    <source>
        <dbReference type="ARBA" id="ARBA00022692"/>
    </source>
</evidence>
<evidence type="ECO:0000256" key="1">
    <source>
        <dbReference type="ARBA" id="ARBA00001947"/>
    </source>
</evidence>
<dbReference type="PANTHER" id="PTHR39188">
    <property type="entry name" value="MEMBRANE-ASSOCIATED ZINC METALLOPROTEASE M50B"/>
    <property type="match status" value="1"/>
</dbReference>
<keyword evidence="15" id="KW-1185">Reference proteome</keyword>
<sequence length="365" mass="40770">MSDPLTWSPIRLGRWFGTTVRVHIFLILFVGSELLMALLATRAEDGVRRLPATACWLGLLLAALAIHELAHALAAYLLDTEQEEVHLWPLGNLVTPSAPARGGEHMLVALAGPAVSGALFLGIALGLEFLARAHFVWNPFGNGPVAGVTDSGAPTLAGGSLARPLSRIWTIGWFGYVNYLLFLANLLPALPFDGGRMLRGYLSSHGLVSSRDSIYAPWTARATAAILFLTGLARLLIKWRADGLTLIMLALLIEWLVRSESRILEDGGYFEDGVFGYDFSEGYTSLESSAAKVRPYRESAIRRWRRRRSELRRQRRMAREAAEERRMDEILDKLHRQGRSALTDEENRFLVRVSTRYRNRSKTQD</sequence>
<comment type="similarity">
    <text evidence="3">Belongs to the peptidase M50B family.</text>
</comment>
<keyword evidence="11 12" id="KW-0472">Membrane</keyword>
<dbReference type="AlphaFoldDB" id="A0A5B9W0X4"/>
<keyword evidence="7" id="KW-0378">Hydrolase</keyword>
<evidence type="ECO:0000256" key="12">
    <source>
        <dbReference type="SAM" id="Phobius"/>
    </source>
</evidence>
<dbReference type="Pfam" id="PF02163">
    <property type="entry name" value="Peptidase_M50"/>
    <property type="match status" value="1"/>
</dbReference>
<evidence type="ECO:0000256" key="11">
    <source>
        <dbReference type="ARBA" id="ARBA00023136"/>
    </source>
</evidence>
<dbReference type="InterPro" id="IPR008915">
    <property type="entry name" value="Peptidase_M50"/>
</dbReference>
<dbReference type="OrthoDB" id="211880at2"/>
<feature type="transmembrane region" description="Helical" evidence="12">
    <location>
        <begin position="173"/>
        <end position="192"/>
    </location>
</feature>
<keyword evidence="8" id="KW-0862">Zinc</keyword>
<dbReference type="GO" id="GO:0046872">
    <property type="term" value="F:metal ion binding"/>
    <property type="evidence" value="ECO:0007669"/>
    <property type="project" value="UniProtKB-KW"/>
</dbReference>
<organism evidence="14 15">
    <name type="scientific">Aquisphaera giovannonii</name>
    <dbReference type="NCBI Taxonomy" id="406548"/>
    <lineage>
        <taxon>Bacteria</taxon>
        <taxon>Pseudomonadati</taxon>
        <taxon>Planctomycetota</taxon>
        <taxon>Planctomycetia</taxon>
        <taxon>Isosphaerales</taxon>
        <taxon>Isosphaeraceae</taxon>
        <taxon>Aquisphaera</taxon>
    </lineage>
</organism>
<evidence type="ECO:0000313" key="15">
    <source>
        <dbReference type="Proteomes" id="UP000324233"/>
    </source>
</evidence>
<reference evidence="14 15" key="1">
    <citation type="submission" date="2019-08" db="EMBL/GenBank/DDBJ databases">
        <title>Deep-cultivation of Planctomycetes and their phenomic and genomic characterization uncovers novel biology.</title>
        <authorList>
            <person name="Wiegand S."/>
            <person name="Jogler M."/>
            <person name="Boedeker C."/>
            <person name="Pinto D."/>
            <person name="Vollmers J."/>
            <person name="Rivas-Marin E."/>
            <person name="Kohn T."/>
            <person name="Peeters S.H."/>
            <person name="Heuer A."/>
            <person name="Rast P."/>
            <person name="Oberbeckmann S."/>
            <person name="Bunk B."/>
            <person name="Jeske O."/>
            <person name="Meyerdierks A."/>
            <person name="Storesund J.E."/>
            <person name="Kallscheuer N."/>
            <person name="Luecker S."/>
            <person name="Lage O.M."/>
            <person name="Pohl T."/>
            <person name="Merkel B.J."/>
            <person name="Hornburger P."/>
            <person name="Mueller R.-W."/>
            <person name="Bruemmer F."/>
            <person name="Labrenz M."/>
            <person name="Spormann A.M."/>
            <person name="Op den Camp H."/>
            <person name="Overmann J."/>
            <person name="Amann R."/>
            <person name="Jetten M.S.M."/>
            <person name="Mascher T."/>
            <person name="Medema M.H."/>
            <person name="Devos D.P."/>
            <person name="Kaster A.-K."/>
            <person name="Ovreas L."/>
            <person name="Rohde M."/>
            <person name="Galperin M.Y."/>
            <person name="Jogler C."/>
        </authorList>
    </citation>
    <scope>NUCLEOTIDE SEQUENCE [LARGE SCALE GENOMIC DNA]</scope>
    <source>
        <strain evidence="14 15">OJF2</strain>
    </source>
</reference>
<protein>
    <submittedName>
        <fullName evidence="14">Zinc metalloprotease Rip3</fullName>
    </submittedName>
</protein>
<dbReference type="RefSeq" id="WP_148593915.1">
    <property type="nucleotide sequence ID" value="NZ_CP042997.1"/>
</dbReference>
<evidence type="ECO:0000256" key="4">
    <source>
        <dbReference type="ARBA" id="ARBA00022670"/>
    </source>
</evidence>